<feature type="transmembrane region" description="Helical" evidence="7">
    <location>
        <begin position="141"/>
        <end position="164"/>
    </location>
</feature>
<evidence type="ECO:0000256" key="7">
    <source>
        <dbReference type="SAM" id="Phobius"/>
    </source>
</evidence>
<comment type="subcellular location">
    <subcellularLocation>
        <location evidence="1">Cell membrane</location>
        <topology evidence="1">Multi-pass membrane protein</topology>
    </subcellularLocation>
</comment>
<dbReference type="Pfam" id="PF07690">
    <property type="entry name" value="MFS_1"/>
    <property type="match status" value="1"/>
</dbReference>
<dbReference type="Gene3D" id="1.20.1250.20">
    <property type="entry name" value="MFS general substrate transporter like domains"/>
    <property type="match status" value="1"/>
</dbReference>
<feature type="transmembrane region" description="Helical" evidence="7">
    <location>
        <begin position="297"/>
        <end position="320"/>
    </location>
</feature>
<evidence type="ECO:0000259" key="8">
    <source>
        <dbReference type="PROSITE" id="PS50850"/>
    </source>
</evidence>
<dbReference type="Proteomes" id="UP000515465">
    <property type="component" value="Chromosome"/>
</dbReference>
<feature type="transmembrane region" description="Helical" evidence="7">
    <location>
        <begin position="78"/>
        <end position="102"/>
    </location>
</feature>
<evidence type="ECO:0000256" key="1">
    <source>
        <dbReference type="ARBA" id="ARBA00004651"/>
    </source>
</evidence>
<feature type="transmembrane region" description="Helical" evidence="7">
    <location>
        <begin position="230"/>
        <end position="249"/>
    </location>
</feature>
<dbReference type="Gene3D" id="1.20.1720.10">
    <property type="entry name" value="Multidrug resistance protein D"/>
    <property type="match status" value="1"/>
</dbReference>
<dbReference type="PANTHER" id="PTHR42718:SF46">
    <property type="entry name" value="BLR6921 PROTEIN"/>
    <property type="match status" value="1"/>
</dbReference>
<feature type="transmembrane region" description="Helical" evidence="7">
    <location>
        <begin position="430"/>
        <end position="457"/>
    </location>
</feature>
<keyword evidence="3" id="KW-1003">Cell membrane</keyword>
<dbReference type="AlphaFoldDB" id="A0A7G6SNB6"/>
<sequence length="472" mass="48622">MSTPATAPHQTAILAIILVSYVMIVLDTSIVLTGLPRIHQGLGFTDAGLAWVQSAYTLTFGGFLLLGARAGDILGRRLMLIVGLGLFTLASLAIGAAQSAAWMISARAIQGLGAAILAPSTLALLQTTFAEGPERTRAVSYYSAVAGVAASVGLVLGGVLADWISWRVGFFINLPIGIAMIIAARKYIVETERRAGELDVIGALTSTVGMTALVYGFIRSADTGWTNAGTIASLAGAALLLGVFVVNEWKAKQPIMPLRLFVSRERAGAYAARILFLGAMIGFFFFTTLYLQGVLDYRAALTGMAFLPMTMVNFAVAMVVPQLTRRFGNGRLLAGGLALCLLGMAWLSRASFDTAYLTGVALPMVLIGAGQGLTLSPLTTSGIAGVAPGDAGAASGVVNVAHQLGNSLGLAVLVAVAAVGAGALDGRELLAYRFGTALTAGSAMLALALLFVCALIVRPRKAVQAVATGANA</sequence>
<keyword evidence="5 7" id="KW-1133">Transmembrane helix</keyword>
<feature type="transmembrane region" description="Helical" evidence="7">
    <location>
        <begin position="332"/>
        <end position="349"/>
    </location>
</feature>
<gene>
    <name evidence="9" type="ORF">HB778_04555</name>
</gene>
<protein>
    <submittedName>
        <fullName evidence="9">MFS transporter</fullName>
    </submittedName>
</protein>
<proteinExistence type="predicted"/>
<dbReference type="SUPFAM" id="SSF103473">
    <property type="entry name" value="MFS general substrate transporter"/>
    <property type="match status" value="1"/>
</dbReference>
<feature type="domain" description="Major facilitator superfamily (MFS) profile" evidence="8">
    <location>
        <begin position="13"/>
        <end position="460"/>
    </location>
</feature>
<evidence type="ECO:0000313" key="10">
    <source>
        <dbReference type="Proteomes" id="UP000515465"/>
    </source>
</evidence>
<feature type="transmembrane region" description="Helical" evidence="7">
    <location>
        <begin position="170"/>
        <end position="188"/>
    </location>
</feature>
<feature type="transmembrane region" description="Helical" evidence="7">
    <location>
        <begin position="108"/>
        <end position="129"/>
    </location>
</feature>
<dbReference type="PANTHER" id="PTHR42718">
    <property type="entry name" value="MAJOR FACILITATOR SUPERFAMILY MULTIDRUG TRANSPORTER MFSC"/>
    <property type="match status" value="1"/>
</dbReference>
<reference evidence="10" key="1">
    <citation type="journal article" date="2020" name="Mol. Plant Microbe">
        <title>Rhizobial microsymbionts of the narrowly endemic Oxytropis species growing in Kamchatka are characterized by significant genetic diversity and possess a set of genes that are associated with T3SS and T6SS secretion systems and can affect the development of symbiosis.</title>
        <authorList>
            <person name="Safronova V."/>
            <person name="Guro P."/>
            <person name="Sazanova A."/>
            <person name="Kuznetsova I."/>
            <person name="Belimov A."/>
            <person name="Yakubov V."/>
            <person name="Chirak E."/>
            <person name="Afonin A."/>
            <person name="Gogolev Y."/>
            <person name="Andronov E."/>
            <person name="Tikhonovich I."/>
        </authorList>
    </citation>
    <scope>NUCLEOTIDE SEQUENCE [LARGE SCALE GENOMIC DNA]</scope>
    <source>
        <strain evidence="10">583</strain>
    </source>
</reference>
<dbReference type="GO" id="GO:0022857">
    <property type="term" value="F:transmembrane transporter activity"/>
    <property type="evidence" value="ECO:0007669"/>
    <property type="project" value="InterPro"/>
</dbReference>
<feature type="transmembrane region" description="Helical" evidence="7">
    <location>
        <begin position="200"/>
        <end position="218"/>
    </location>
</feature>
<dbReference type="EMBL" id="CP050296">
    <property type="protein sequence ID" value="QND55998.1"/>
    <property type="molecule type" value="Genomic_DNA"/>
</dbReference>
<organism evidence="9 10">
    <name type="scientific">Mesorhizobium huakuii</name>
    <dbReference type="NCBI Taxonomy" id="28104"/>
    <lineage>
        <taxon>Bacteria</taxon>
        <taxon>Pseudomonadati</taxon>
        <taxon>Pseudomonadota</taxon>
        <taxon>Alphaproteobacteria</taxon>
        <taxon>Hyphomicrobiales</taxon>
        <taxon>Phyllobacteriaceae</taxon>
        <taxon>Mesorhizobium</taxon>
    </lineage>
</organism>
<feature type="transmembrane region" description="Helical" evidence="7">
    <location>
        <begin position="47"/>
        <end position="66"/>
    </location>
</feature>
<feature type="transmembrane region" description="Helical" evidence="7">
    <location>
        <begin position="355"/>
        <end position="375"/>
    </location>
</feature>
<dbReference type="CDD" id="cd17321">
    <property type="entry name" value="MFS_MMR_MDR_like"/>
    <property type="match status" value="1"/>
</dbReference>
<evidence type="ECO:0000256" key="6">
    <source>
        <dbReference type="ARBA" id="ARBA00023136"/>
    </source>
</evidence>
<dbReference type="InterPro" id="IPR011701">
    <property type="entry name" value="MFS"/>
</dbReference>
<accession>A0A7G6SNB6</accession>
<dbReference type="PROSITE" id="PS50850">
    <property type="entry name" value="MFS"/>
    <property type="match status" value="1"/>
</dbReference>
<evidence type="ECO:0000256" key="4">
    <source>
        <dbReference type="ARBA" id="ARBA00022692"/>
    </source>
</evidence>
<feature type="transmembrane region" description="Helical" evidence="7">
    <location>
        <begin position="270"/>
        <end position="291"/>
    </location>
</feature>
<evidence type="ECO:0000313" key="9">
    <source>
        <dbReference type="EMBL" id="QND55998.1"/>
    </source>
</evidence>
<keyword evidence="2" id="KW-0813">Transport</keyword>
<feature type="transmembrane region" description="Helical" evidence="7">
    <location>
        <begin position="12"/>
        <end position="35"/>
    </location>
</feature>
<feature type="transmembrane region" description="Helical" evidence="7">
    <location>
        <begin position="404"/>
        <end position="424"/>
    </location>
</feature>
<dbReference type="GO" id="GO:0005886">
    <property type="term" value="C:plasma membrane"/>
    <property type="evidence" value="ECO:0007669"/>
    <property type="project" value="UniProtKB-SubCell"/>
</dbReference>
<name>A0A7G6SNB6_9HYPH</name>
<dbReference type="InterPro" id="IPR036259">
    <property type="entry name" value="MFS_trans_sf"/>
</dbReference>
<keyword evidence="4 7" id="KW-0812">Transmembrane</keyword>
<dbReference type="RefSeq" id="WP_183461836.1">
    <property type="nucleotide sequence ID" value="NZ_CP050296.1"/>
</dbReference>
<keyword evidence="6 7" id="KW-0472">Membrane</keyword>
<evidence type="ECO:0000256" key="5">
    <source>
        <dbReference type="ARBA" id="ARBA00022989"/>
    </source>
</evidence>
<evidence type="ECO:0000256" key="3">
    <source>
        <dbReference type="ARBA" id="ARBA00022475"/>
    </source>
</evidence>
<evidence type="ECO:0000256" key="2">
    <source>
        <dbReference type="ARBA" id="ARBA00022448"/>
    </source>
</evidence>
<dbReference type="InterPro" id="IPR020846">
    <property type="entry name" value="MFS_dom"/>
</dbReference>